<dbReference type="Gene3D" id="3.30.450.20">
    <property type="entry name" value="PAS domain"/>
    <property type="match status" value="2"/>
</dbReference>
<dbReference type="Pfam" id="PF08447">
    <property type="entry name" value="PAS_3"/>
    <property type="match status" value="2"/>
</dbReference>
<dbReference type="InterPro" id="IPR000014">
    <property type="entry name" value="PAS"/>
</dbReference>
<dbReference type="InterPro" id="IPR035965">
    <property type="entry name" value="PAS-like_dom_sf"/>
</dbReference>
<evidence type="ECO:0000259" key="5">
    <source>
        <dbReference type="PROSITE" id="PS50113"/>
    </source>
</evidence>
<dbReference type="EMBL" id="MSCI01000003">
    <property type="protein sequence ID" value="PQJ58236.1"/>
    <property type="molecule type" value="Genomic_DNA"/>
</dbReference>
<dbReference type="Gene3D" id="1.10.287.950">
    <property type="entry name" value="Methyl-accepting chemotaxis protein"/>
    <property type="match status" value="1"/>
</dbReference>
<dbReference type="SUPFAM" id="SSF55785">
    <property type="entry name" value="PYP-like sensor domain (PAS domain)"/>
    <property type="match status" value="2"/>
</dbReference>
<protein>
    <recommendedName>
        <fullName evidence="8">Chemotaxis protein</fullName>
    </recommendedName>
</protein>
<dbReference type="PANTHER" id="PTHR24422:SF10">
    <property type="entry name" value="CHEMOTAXIS PROTEIN METHYLTRANSFERASE 2"/>
    <property type="match status" value="1"/>
</dbReference>
<dbReference type="PROSITE" id="PS50111">
    <property type="entry name" value="CHEMOTAXIS_TRANSDUC_2"/>
    <property type="match status" value="1"/>
</dbReference>
<organism evidence="6 7">
    <name type="scientific">Vibrio chagasii</name>
    <dbReference type="NCBI Taxonomy" id="170679"/>
    <lineage>
        <taxon>Bacteria</taxon>
        <taxon>Pseudomonadati</taxon>
        <taxon>Pseudomonadota</taxon>
        <taxon>Gammaproteobacteria</taxon>
        <taxon>Vibrionales</taxon>
        <taxon>Vibrionaceae</taxon>
        <taxon>Vibrio</taxon>
    </lineage>
</organism>
<reference evidence="6 7" key="1">
    <citation type="submission" date="2016-12" db="EMBL/GenBank/DDBJ databases">
        <title>Diversity of luminous bacteria.</title>
        <authorList>
            <person name="Yoshizawa S."/>
            <person name="Kogure K."/>
        </authorList>
    </citation>
    <scope>NUCLEOTIDE SEQUENCE [LARGE SCALE GENOMIC DNA]</scope>
    <source>
        <strain evidence="6 7">LC2-408</strain>
    </source>
</reference>
<evidence type="ECO:0000256" key="2">
    <source>
        <dbReference type="PROSITE-ProRule" id="PRU00284"/>
    </source>
</evidence>
<dbReference type="SMART" id="SM00086">
    <property type="entry name" value="PAC"/>
    <property type="match status" value="2"/>
</dbReference>
<dbReference type="InterPro" id="IPR050903">
    <property type="entry name" value="Bact_Chemotaxis_MeTrfase"/>
</dbReference>
<keyword evidence="7" id="KW-1185">Reference proteome</keyword>
<dbReference type="InterPro" id="IPR004089">
    <property type="entry name" value="MCPsignal_dom"/>
</dbReference>
<feature type="domain" description="PAC" evidence="5">
    <location>
        <begin position="208"/>
        <end position="262"/>
    </location>
</feature>
<dbReference type="AlphaFoldDB" id="A0A2S7V7M7"/>
<evidence type="ECO:0000259" key="4">
    <source>
        <dbReference type="PROSITE" id="PS50112"/>
    </source>
</evidence>
<dbReference type="InterPro" id="IPR004090">
    <property type="entry name" value="Chemotax_Me-accpt_rcpt"/>
</dbReference>
<name>A0A2S7V7M7_9VIBR</name>
<dbReference type="GO" id="GO:0016020">
    <property type="term" value="C:membrane"/>
    <property type="evidence" value="ECO:0007669"/>
    <property type="project" value="InterPro"/>
</dbReference>
<accession>A0A2S7V7M7</accession>
<dbReference type="GO" id="GO:0006935">
    <property type="term" value="P:chemotaxis"/>
    <property type="evidence" value="ECO:0007669"/>
    <property type="project" value="InterPro"/>
</dbReference>
<dbReference type="SMART" id="SM00091">
    <property type="entry name" value="PAS"/>
    <property type="match status" value="2"/>
</dbReference>
<dbReference type="InterPro" id="IPR013655">
    <property type="entry name" value="PAS_fold_3"/>
</dbReference>
<dbReference type="InterPro" id="IPR000700">
    <property type="entry name" value="PAS-assoc_C"/>
</dbReference>
<dbReference type="Pfam" id="PF00015">
    <property type="entry name" value="MCPsignal"/>
    <property type="match status" value="1"/>
</dbReference>
<feature type="domain" description="PAS" evidence="4">
    <location>
        <begin position="31"/>
        <end position="62"/>
    </location>
</feature>
<gene>
    <name evidence="6" type="ORF">BTO10_21210</name>
</gene>
<feature type="domain" description="Methyl-accepting transducer" evidence="3">
    <location>
        <begin position="247"/>
        <end position="431"/>
    </location>
</feature>
<dbReference type="PRINTS" id="PR00260">
    <property type="entry name" value="CHEMTRNSDUCR"/>
</dbReference>
<dbReference type="Proteomes" id="UP000238707">
    <property type="component" value="Unassembled WGS sequence"/>
</dbReference>
<dbReference type="SMART" id="SM00283">
    <property type="entry name" value="MA"/>
    <property type="match status" value="1"/>
</dbReference>
<dbReference type="PANTHER" id="PTHR24422">
    <property type="entry name" value="CHEMOTAXIS PROTEIN METHYLTRANSFERASE"/>
    <property type="match status" value="1"/>
</dbReference>
<evidence type="ECO:0000256" key="1">
    <source>
        <dbReference type="ARBA" id="ARBA00023224"/>
    </source>
</evidence>
<evidence type="ECO:0000313" key="7">
    <source>
        <dbReference type="Proteomes" id="UP000238707"/>
    </source>
</evidence>
<comment type="caution">
    <text evidence="6">The sequence shown here is derived from an EMBL/GenBank/DDBJ whole genome shotgun (WGS) entry which is preliminary data.</text>
</comment>
<keyword evidence="1 2" id="KW-0807">Transducer</keyword>
<evidence type="ECO:0000259" key="3">
    <source>
        <dbReference type="PROSITE" id="PS50111"/>
    </source>
</evidence>
<dbReference type="SUPFAM" id="SSF58104">
    <property type="entry name" value="Methyl-accepting chemotaxis protein (MCP) signaling domain"/>
    <property type="match status" value="1"/>
</dbReference>
<dbReference type="GO" id="GO:0007165">
    <property type="term" value="P:signal transduction"/>
    <property type="evidence" value="ECO:0007669"/>
    <property type="project" value="UniProtKB-KW"/>
</dbReference>
<dbReference type="NCBIfam" id="TIGR00229">
    <property type="entry name" value="sensory_box"/>
    <property type="match status" value="2"/>
</dbReference>
<evidence type="ECO:0000313" key="6">
    <source>
        <dbReference type="EMBL" id="PQJ58236.1"/>
    </source>
</evidence>
<dbReference type="RefSeq" id="WP_105025756.1">
    <property type="nucleotide sequence ID" value="NZ_MSCI01000003.1"/>
</dbReference>
<dbReference type="PROSITE" id="PS50113">
    <property type="entry name" value="PAC"/>
    <property type="match status" value="1"/>
</dbReference>
<dbReference type="GO" id="GO:0004888">
    <property type="term" value="F:transmembrane signaling receptor activity"/>
    <property type="evidence" value="ECO:0007669"/>
    <property type="project" value="InterPro"/>
</dbReference>
<evidence type="ECO:0008006" key="8">
    <source>
        <dbReference type="Google" id="ProtNLM"/>
    </source>
</evidence>
<dbReference type="InterPro" id="IPR001610">
    <property type="entry name" value="PAC"/>
</dbReference>
<sequence>MFGSKSKKIKDLSERLEVTSSQIGAITKFIPIIEFSPDGYILNANTLLLDILGYTLDEVQGKHHSNVCFPEVSNSPDYKNFWKDLASGQEKQGRFRRKHKDGHEVWLEATYFPVVKSGNVVKVMKIASDVTLKHQQSTSRLSILDALDRSLATIEFTPQGKVITANDNFLSTVGYHLDEVKGQHHKVFCPEEIHSELVTFWGDLRNGHPKVGRFQRKTKFGQTLWLEASYNPILSEDGSVLKVIKFATDVSDQVERNDAVSRASEVAHSTAVETAQIAKEGILLLDSSVQVSHSISSQVNQAVIQTSELNQRSSDIAEIVGTIKAIAEQTNLLALNAAIEAARAGDSGRGFAVVADEVRQLAARTAQSTGEIESVVLKNNALTADVMQSMEEVAKITDEVKDRITQISAVMDEIYNGAENVTQTVGKLNLA</sequence>
<dbReference type="CDD" id="cd00130">
    <property type="entry name" value="PAS"/>
    <property type="match status" value="2"/>
</dbReference>
<dbReference type="PROSITE" id="PS50112">
    <property type="entry name" value="PAS"/>
    <property type="match status" value="1"/>
</dbReference>
<proteinExistence type="predicted"/>